<protein>
    <submittedName>
        <fullName evidence="2">Uncharacterized protein</fullName>
    </submittedName>
</protein>
<name>A0A8H9L990_9DEIO</name>
<evidence type="ECO:0000313" key="3">
    <source>
        <dbReference type="Proteomes" id="UP000600547"/>
    </source>
</evidence>
<evidence type="ECO:0000313" key="2">
    <source>
        <dbReference type="EMBL" id="GGM39924.1"/>
    </source>
</evidence>
<sequence length="166" mass="17934">MKRFLFCCAALLAGTANADTRISGTSVSYKINTEALSDTNASMVFIDALEDPSGKTYVAFVCDLGEPFARIYSNASLGRTGDTPAVYARANGGSPRTLDGAVRDDLKTGKPTVLDMTRTSTSQLMRALIGSDRVTVRIERERMSALILTFRSAGFMKAWQAINNCD</sequence>
<dbReference type="Proteomes" id="UP000600547">
    <property type="component" value="Unassembled WGS sequence"/>
</dbReference>
<dbReference type="AlphaFoldDB" id="A0A8H9L990"/>
<gene>
    <name evidence="2" type="ORF">GCM10008956_15440</name>
</gene>
<keyword evidence="3" id="KW-1185">Reference proteome</keyword>
<proteinExistence type="predicted"/>
<keyword evidence="1" id="KW-0732">Signal</keyword>
<feature type="chain" id="PRO_5034301139" evidence="1">
    <location>
        <begin position="19"/>
        <end position="166"/>
    </location>
</feature>
<accession>A0A8H9L990</accession>
<comment type="caution">
    <text evidence="2">The sequence shown here is derived from an EMBL/GenBank/DDBJ whole genome shotgun (WGS) entry which is preliminary data.</text>
</comment>
<evidence type="ECO:0000256" key="1">
    <source>
        <dbReference type="SAM" id="SignalP"/>
    </source>
</evidence>
<feature type="signal peptide" evidence="1">
    <location>
        <begin position="1"/>
        <end position="18"/>
    </location>
</feature>
<dbReference type="RefSeq" id="WP_189062512.1">
    <property type="nucleotide sequence ID" value="NZ_BMQG01000004.1"/>
</dbReference>
<reference evidence="3" key="1">
    <citation type="journal article" date="2019" name="Int. J. Syst. Evol. Microbiol.">
        <title>The Global Catalogue of Microorganisms (GCM) 10K type strain sequencing project: providing services to taxonomists for standard genome sequencing and annotation.</title>
        <authorList>
            <consortium name="The Broad Institute Genomics Platform"/>
            <consortium name="The Broad Institute Genome Sequencing Center for Infectious Disease"/>
            <person name="Wu L."/>
            <person name="Ma J."/>
        </authorList>
    </citation>
    <scope>NUCLEOTIDE SEQUENCE [LARGE SCALE GENOMIC DNA]</scope>
    <source>
        <strain evidence="3">JCM 31047</strain>
    </source>
</reference>
<dbReference type="EMBL" id="BMQG01000004">
    <property type="protein sequence ID" value="GGM39924.1"/>
    <property type="molecule type" value="Genomic_DNA"/>
</dbReference>
<organism evidence="2 3">
    <name type="scientific">Deinococcus arenae</name>
    <dbReference type="NCBI Taxonomy" id="1452751"/>
    <lineage>
        <taxon>Bacteria</taxon>
        <taxon>Thermotogati</taxon>
        <taxon>Deinococcota</taxon>
        <taxon>Deinococci</taxon>
        <taxon>Deinococcales</taxon>
        <taxon>Deinococcaceae</taxon>
        <taxon>Deinococcus</taxon>
    </lineage>
</organism>